<accession>A0A0D6DXQ3</accession>
<evidence type="ECO:0000313" key="2">
    <source>
        <dbReference type="Proteomes" id="UP000033166"/>
    </source>
</evidence>
<dbReference type="GO" id="GO:0016747">
    <property type="term" value="F:acyltransferase activity, transferring groups other than amino-acyl groups"/>
    <property type="evidence" value="ECO:0007669"/>
    <property type="project" value="TreeGrafter"/>
</dbReference>
<dbReference type="EMBL" id="LN774769">
    <property type="protein sequence ID" value="CEN28560.1"/>
    <property type="molecule type" value="Genomic_DNA"/>
</dbReference>
<evidence type="ECO:0000313" key="1">
    <source>
        <dbReference type="EMBL" id="CEN28560.1"/>
    </source>
</evidence>
<proteinExistence type="predicted"/>
<dbReference type="InterPro" id="IPR050583">
    <property type="entry name" value="Mycobacterial_A85_antigen"/>
</dbReference>
<dbReference type="PANTHER" id="PTHR48098">
    <property type="entry name" value="ENTEROCHELIN ESTERASE-RELATED"/>
    <property type="match status" value="1"/>
</dbReference>
<dbReference type="HOGENOM" id="CLU_037618_3_0_9"/>
<sequence length="268" mass="30545">MSLVTVNFVSKKLCRNVTFNAIIPLDRFPDASDDRQAKPLKTLYLLHGMFGNYTDFLSGTRIQRWAEASNLAVIMPSGDNHFYVDKPDQDENYSSYVADELVTFTRKMFPLSHKKEDTFIGGLSMGGYGALINGLNYQDTFGYIGAFSPGLIVNHLDPKSEMSIDIGMSPGFIDNVFGGIDTVKNSDKDYYYLIKELVKAGKKLPHIYLPIGKADFLLDYVREFKDFMDENGLDFTYIEDEGGHEWDFWDKYTEKFLEWLPLDKVSSS</sequence>
<dbReference type="KEGG" id="lpk:LACPI_1360"/>
<dbReference type="InterPro" id="IPR000801">
    <property type="entry name" value="Esterase-like"/>
</dbReference>
<dbReference type="PANTHER" id="PTHR48098:SF1">
    <property type="entry name" value="DIACYLGLYCEROL ACYLTRANSFERASE_MYCOLYLTRANSFERASE AG85A"/>
    <property type="match status" value="1"/>
</dbReference>
<dbReference type="Gene3D" id="3.40.50.1820">
    <property type="entry name" value="alpha/beta hydrolase"/>
    <property type="match status" value="1"/>
</dbReference>
<reference evidence="2" key="1">
    <citation type="submission" date="2015-01" db="EMBL/GenBank/DDBJ databases">
        <authorList>
            <person name="Andreevskaya M."/>
        </authorList>
    </citation>
    <scope>NUCLEOTIDE SEQUENCE [LARGE SCALE GENOMIC DNA]</scope>
    <source>
        <strain evidence="2">MKFS47</strain>
    </source>
</reference>
<dbReference type="RefSeq" id="WP_047915672.1">
    <property type="nucleotide sequence ID" value="NZ_LN774769.1"/>
</dbReference>
<dbReference type="SUPFAM" id="SSF53474">
    <property type="entry name" value="alpha/beta-Hydrolases"/>
    <property type="match status" value="1"/>
</dbReference>
<organism evidence="1 2">
    <name type="scientific">Pseudolactococcus piscium MKFS47</name>
    <dbReference type="NCBI Taxonomy" id="297352"/>
    <lineage>
        <taxon>Bacteria</taxon>
        <taxon>Bacillati</taxon>
        <taxon>Bacillota</taxon>
        <taxon>Bacilli</taxon>
        <taxon>Lactobacillales</taxon>
        <taxon>Streptococcaceae</taxon>
        <taxon>Pseudolactococcus</taxon>
    </lineage>
</organism>
<dbReference type="InterPro" id="IPR029058">
    <property type="entry name" value="AB_hydrolase_fold"/>
</dbReference>
<name>A0A0D6DXQ3_9LACT</name>
<dbReference type="Pfam" id="PF00756">
    <property type="entry name" value="Esterase"/>
    <property type="match status" value="1"/>
</dbReference>
<protein>
    <submittedName>
        <fullName evidence="1">Putative tributyrin esterase</fullName>
    </submittedName>
</protein>
<gene>
    <name evidence="1" type="ORF">LACPI_1360</name>
</gene>
<dbReference type="Proteomes" id="UP000033166">
    <property type="component" value="Chromosome I"/>
</dbReference>
<dbReference type="AlphaFoldDB" id="A0A0D6DXQ3"/>